<feature type="domain" description="Peptidase C1A papain C-terminal" evidence="7">
    <location>
        <begin position="133"/>
        <end position="349"/>
    </location>
</feature>
<keyword evidence="3" id="KW-0378">Hydrolase</keyword>
<organism evidence="9 10">
    <name type="scientific">Brachionus plicatilis</name>
    <name type="common">Marine rotifer</name>
    <name type="synonym">Brachionus muelleri</name>
    <dbReference type="NCBI Taxonomy" id="10195"/>
    <lineage>
        <taxon>Eukaryota</taxon>
        <taxon>Metazoa</taxon>
        <taxon>Spiralia</taxon>
        <taxon>Gnathifera</taxon>
        <taxon>Rotifera</taxon>
        <taxon>Eurotatoria</taxon>
        <taxon>Monogononta</taxon>
        <taxon>Pseudotrocha</taxon>
        <taxon>Ploima</taxon>
        <taxon>Brachionidae</taxon>
        <taxon>Brachionus</taxon>
    </lineage>
</organism>
<proteinExistence type="inferred from homology"/>
<dbReference type="FunFam" id="3.90.70.10:FF:000006">
    <property type="entry name" value="Cathepsin S"/>
    <property type="match status" value="1"/>
</dbReference>
<dbReference type="SMART" id="SM00645">
    <property type="entry name" value="Pept_C1"/>
    <property type="match status" value="1"/>
</dbReference>
<protein>
    <submittedName>
        <fullName evidence="9">Cathepsin L1</fullName>
    </submittedName>
</protein>
<dbReference type="InterPro" id="IPR000169">
    <property type="entry name" value="Pept_cys_AS"/>
</dbReference>
<dbReference type="GO" id="GO:0006508">
    <property type="term" value="P:proteolysis"/>
    <property type="evidence" value="ECO:0007669"/>
    <property type="project" value="UniProtKB-KW"/>
</dbReference>
<dbReference type="CDD" id="cd02248">
    <property type="entry name" value="Peptidase_C1A"/>
    <property type="match status" value="1"/>
</dbReference>
<evidence type="ECO:0000256" key="3">
    <source>
        <dbReference type="ARBA" id="ARBA00022801"/>
    </source>
</evidence>
<evidence type="ECO:0000259" key="8">
    <source>
        <dbReference type="SMART" id="SM00848"/>
    </source>
</evidence>
<name>A0A3M7RGY9_BRAPC</name>
<reference evidence="9 10" key="1">
    <citation type="journal article" date="2018" name="Sci. Rep.">
        <title>Genomic signatures of local adaptation to the degree of environmental predictability in rotifers.</title>
        <authorList>
            <person name="Franch-Gras L."/>
            <person name="Hahn C."/>
            <person name="Garcia-Roger E.M."/>
            <person name="Carmona M.J."/>
            <person name="Serra M."/>
            <person name="Gomez A."/>
        </authorList>
    </citation>
    <scope>NUCLEOTIDE SEQUENCE [LARGE SCALE GENOMIC DNA]</scope>
    <source>
        <strain evidence="9">HYR1</strain>
    </source>
</reference>
<dbReference type="InterPro" id="IPR025660">
    <property type="entry name" value="Pept_his_AS"/>
</dbReference>
<dbReference type="PROSITE" id="PS00639">
    <property type="entry name" value="THIOL_PROTEASE_HIS"/>
    <property type="match status" value="1"/>
</dbReference>
<keyword evidence="6" id="KW-1015">Disulfide bond</keyword>
<dbReference type="PANTHER" id="PTHR12411">
    <property type="entry name" value="CYSTEINE PROTEASE FAMILY C1-RELATED"/>
    <property type="match status" value="1"/>
</dbReference>
<evidence type="ECO:0000256" key="2">
    <source>
        <dbReference type="ARBA" id="ARBA00022670"/>
    </source>
</evidence>
<dbReference type="Gene3D" id="3.90.70.10">
    <property type="entry name" value="Cysteine proteinases"/>
    <property type="match status" value="1"/>
</dbReference>
<evidence type="ECO:0000259" key="7">
    <source>
        <dbReference type="SMART" id="SM00645"/>
    </source>
</evidence>
<dbReference type="SUPFAM" id="SSF54001">
    <property type="entry name" value="Cysteine proteinases"/>
    <property type="match status" value="1"/>
</dbReference>
<gene>
    <name evidence="9" type="ORF">BpHYR1_052040</name>
</gene>
<evidence type="ECO:0000256" key="5">
    <source>
        <dbReference type="ARBA" id="ARBA00023145"/>
    </source>
</evidence>
<dbReference type="InterPro" id="IPR038765">
    <property type="entry name" value="Papain-like_cys_pep_sf"/>
</dbReference>
<dbReference type="PRINTS" id="PR00705">
    <property type="entry name" value="PAPAIN"/>
</dbReference>
<evidence type="ECO:0000256" key="1">
    <source>
        <dbReference type="ARBA" id="ARBA00008455"/>
    </source>
</evidence>
<keyword evidence="4" id="KW-0788">Thiol protease</keyword>
<evidence type="ECO:0000256" key="4">
    <source>
        <dbReference type="ARBA" id="ARBA00022807"/>
    </source>
</evidence>
<keyword evidence="5" id="KW-0865">Zymogen</keyword>
<sequence length="350" mass="39395">MNLKIIILIVIFGSEIYFVKSQISSKSLLNSLENQWNIFKIQYNRSFLASQREESRRRTIWESNLKLINRHNREAILGKHTYFMSMNKYGDMTHTEFKKMLGLKKKEELDIESFSKDILSGMTMNRMIKNSPRNNSVDWRNKGYVTGIKDQGLCGSCWAFSAIAALEGQIFKKNGKLVDLSEQNLVDCSKNDKNDGCNGGFMDSAFKYIINNGGIDTSQVYPYEGKDAACRFQSEGIGANVKSLRYVNPGDENALIKAIEDIGPISVAIDASPLSFQFYSSGIYYESRCSPIFLNHAVTAVGYGSQGNGLDYYIVKNSWGETWGENGYILMARNKNNNCGIASEALYPLV</sequence>
<evidence type="ECO:0000313" key="9">
    <source>
        <dbReference type="EMBL" id="RNA22846.1"/>
    </source>
</evidence>
<accession>A0A3M7RGY9</accession>
<dbReference type="InterPro" id="IPR013201">
    <property type="entry name" value="Prot_inhib_I29"/>
</dbReference>
<evidence type="ECO:0000256" key="6">
    <source>
        <dbReference type="ARBA" id="ARBA00023157"/>
    </source>
</evidence>
<dbReference type="InterPro" id="IPR000668">
    <property type="entry name" value="Peptidase_C1A_C"/>
</dbReference>
<dbReference type="GO" id="GO:0008234">
    <property type="term" value="F:cysteine-type peptidase activity"/>
    <property type="evidence" value="ECO:0007669"/>
    <property type="project" value="UniProtKB-KW"/>
</dbReference>
<dbReference type="SMART" id="SM00848">
    <property type="entry name" value="Inhibitor_I29"/>
    <property type="match status" value="1"/>
</dbReference>
<keyword evidence="2" id="KW-0645">Protease</keyword>
<dbReference type="Pfam" id="PF00112">
    <property type="entry name" value="Peptidase_C1"/>
    <property type="match status" value="1"/>
</dbReference>
<comment type="similarity">
    <text evidence="1">Belongs to the peptidase C1 family.</text>
</comment>
<evidence type="ECO:0000313" key="10">
    <source>
        <dbReference type="Proteomes" id="UP000276133"/>
    </source>
</evidence>
<dbReference type="PROSITE" id="PS00139">
    <property type="entry name" value="THIOL_PROTEASE_CYS"/>
    <property type="match status" value="1"/>
</dbReference>
<dbReference type="AlphaFoldDB" id="A0A3M7RGY9"/>
<feature type="domain" description="Cathepsin propeptide inhibitor" evidence="8">
    <location>
        <begin position="36"/>
        <end position="97"/>
    </location>
</feature>
<dbReference type="OrthoDB" id="65740at2759"/>
<dbReference type="InterPro" id="IPR013128">
    <property type="entry name" value="Peptidase_C1A"/>
</dbReference>
<comment type="caution">
    <text evidence="9">The sequence shown here is derived from an EMBL/GenBank/DDBJ whole genome shotgun (WGS) entry which is preliminary data.</text>
</comment>
<dbReference type="STRING" id="10195.A0A3M7RGY9"/>
<keyword evidence="10" id="KW-1185">Reference proteome</keyword>
<dbReference type="Proteomes" id="UP000276133">
    <property type="component" value="Unassembled WGS sequence"/>
</dbReference>
<dbReference type="EMBL" id="REGN01003389">
    <property type="protein sequence ID" value="RNA22846.1"/>
    <property type="molecule type" value="Genomic_DNA"/>
</dbReference>
<dbReference type="InterPro" id="IPR039417">
    <property type="entry name" value="Peptidase_C1A_papain-like"/>
</dbReference>
<dbReference type="Pfam" id="PF08246">
    <property type="entry name" value="Inhibitor_I29"/>
    <property type="match status" value="1"/>
</dbReference>